<reference evidence="3" key="1">
    <citation type="submission" date="2020-06" db="EMBL/GenBank/DDBJ databases">
        <title>Draft genomic sequecing of Geomonas sp. Red736.</title>
        <authorList>
            <person name="Itoh H."/>
            <person name="Xu Z.X."/>
            <person name="Ushijima N."/>
            <person name="Masuda Y."/>
            <person name="Shiratori Y."/>
            <person name="Senoo K."/>
        </authorList>
    </citation>
    <scope>NUCLEOTIDE SEQUENCE [LARGE SCALE GENOMIC DNA]</scope>
    <source>
        <strain evidence="3">Red736</strain>
    </source>
</reference>
<organism evidence="2 3">
    <name type="scientific">Geomonas paludis</name>
    <dbReference type="NCBI Taxonomy" id="2740185"/>
    <lineage>
        <taxon>Bacteria</taxon>
        <taxon>Pseudomonadati</taxon>
        <taxon>Thermodesulfobacteriota</taxon>
        <taxon>Desulfuromonadia</taxon>
        <taxon>Geobacterales</taxon>
        <taxon>Geobacteraceae</taxon>
        <taxon>Geomonas</taxon>
    </lineage>
</organism>
<feature type="compositionally biased region" description="Basic and acidic residues" evidence="1">
    <location>
        <begin position="44"/>
        <end position="66"/>
    </location>
</feature>
<dbReference type="Proteomes" id="UP000568888">
    <property type="component" value="Unassembled WGS sequence"/>
</dbReference>
<evidence type="ECO:0000313" key="2">
    <source>
        <dbReference type="EMBL" id="GFO65010.1"/>
    </source>
</evidence>
<comment type="caution">
    <text evidence="2">The sequence shown here is derived from an EMBL/GenBank/DDBJ whole genome shotgun (WGS) entry which is preliminary data.</text>
</comment>
<accession>A0A6V8MY55</accession>
<proteinExistence type="predicted"/>
<protein>
    <submittedName>
        <fullName evidence="2">Uncharacterized protein</fullName>
    </submittedName>
</protein>
<evidence type="ECO:0000313" key="3">
    <source>
        <dbReference type="Proteomes" id="UP000568888"/>
    </source>
</evidence>
<gene>
    <name evidence="2" type="ORF">GMPD_29290</name>
</gene>
<dbReference type="EMBL" id="BLXY01000006">
    <property type="protein sequence ID" value="GFO65010.1"/>
    <property type="molecule type" value="Genomic_DNA"/>
</dbReference>
<sequence>MLLQERQRVLQVVGDHGAAAGDQPGEDEAKRDDAAIQYRAGGDGNKEGEAVKNGSLEHPKEALHVL</sequence>
<evidence type="ECO:0000256" key="1">
    <source>
        <dbReference type="SAM" id="MobiDB-lite"/>
    </source>
</evidence>
<name>A0A6V8MY55_9BACT</name>
<feature type="region of interest" description="Disordered" evidence="1">
    <location>
        <begin position="39"/>
        <end position="66"/>
    </location>
</feature>
<dbReference type="AlphaFoldDB" id="A0A6V8MY55"/>